<dbReference type="KEGG" id="ladl:NCTC12735_01007"/>
<dbReference type="RefSeq" id="WP_084758881.1">
    <property type="nucleotide sequence ID" value="NZ_CAAAHS010000009.1"/>
</dbReference>
<feature type="transmembrane region" description="Helical" evidence="1">
    <location>
        <begin position="96"/>
        <end position="114"/>
    </location>
</feature>
<evidence type="ECO:0000313" key="4">
    <source>
        <dbReference type="EMBL" id="VEH85380.1"/>
    </source>
</evidence>
<dbReference type="STRING" id="45056.Lade_1623"/>
<evidence type="ECO:0000256" key="1">
    <source>
        <dbReference type="SAM" id="Phobius"/>
    </source>
</evidence>
<dbReference type="InterPro" id="IPR012429">
    <property type="entry name" value="HGSNAT_cat"/>
</dbReference>
<dbReference type="EMBL" id="LNKA01000010">
    <property type="protein sequence ID" value="KTC65100.1"/>
    <property type="molecule type" value="Genomic_DNA"/>
</dbReference>
<dbReference type="OrthoDB" id="9788724at2"/>
<keyword evidence="1" id="KW-0472">Membrane</keyword>
<feature type="domain" description="Heparan-alpha-glucosaminide N-acetyltransferase catalytic" evidence="2">
    <location>
        <begin position="15"/>
        <end position="219"/>
    </location>
</feature>
<feature type="transmembrane region" description="Helical" evidence="1">
    <location>
        <begin position="120"/>
        <end position="139"/>
    </location>
</feature>
<gene>
    <name evidence="3" type="ORF">Lade_1623</name>
    <name evidence="4" type="ORF">NCTC12735_01007</name>
</gene>
<dbReference type="EC" id="2.3.1.78" evidence="3"/>
<dbReference type="EMBL" id="LR134422">
    <property type="protein sequence ID" value="VEH85380.1"/>
    <property type="molecule type" value="Genomic_DNA"/>
</dbReference>
<dbReference type="Proteomes" id="UP000281170">
    <property type="component" value="Plasmid 13"/>
</dbReference>
<feature type="transmembrane region" description="Helical" evidence="1">
    <location>
        <begin position="284"/>
        <end position="306"/>
    </location>
</feature>
<evidence type="ECO:0000313" key="6">
    <source>
        <dbReference type="Proteomes" id="UP000281170"/>
    </source>
</evidence>
<geneLocation type="plasmid" evidence="4 6">
    <name>13</name>
</geneLocation>
<name>A0A0W0R1Y2_9GAMM</name>
<sequence>MVTWFMMDPLSKVSRLISLDVFRGLTVFLMILVNSPGNNVAYTWLEHSAWNGCTLADLVFPFFLFIVGVSLVFGLYKNRGSKRPALLIFKILKRTLFIFSLGLLLNFYSAHFEWEQIRYFGVLQRIAVCYGAAALLFLTCTMRTQIIITGGILLTYWLIYLLFPDLTLANNPAAYVDRWFFSSQHLYGKVYDPEGILSTLPALATTLIGVCIGYWLICITNEKDKLTGLVLFGVCQLVLGWLWSFSFPFNKALWTSSYVLWTAGMATLLLATLYWLIEIKSWRFWTAGFILLGTNAMLAYVLHVFFLKLQSRIYLYPDVNLKNHLTNQLFGWASPLNASLFYALSYTVFWIIVLSTYIQIKVGWCRQPYKRC</sequence>
<feature type="transmembrane region" description="Helical" evidence="1">
    <location>
        <begin position="21"/>
        <end position="38"/>
    </location>
</feature>
<keyword evidence="1" id="KW-0812">Transmembrane</keyword>
<evidence type="ECO:0000313" key="3">
    <source>
        <dbReference type="EMBL" id="KTC65100.1"/>
    </source>
</evidence>
<dbReference type="Proteomes" id="UP000054859">
    <property type="component" value="Unassembled WGS sequence"/>
</dbReference>
<evidence type="ECO:0000313" key="5">
    <source>
        <dbReference type="Proteomes" id="UP000054859"/>
    </source>
</evidence>
<feature type="transmembrane region" description="Helical" evidence="1">
    <location>
        <begin position="146"/>
        <end position="163"/>
    </location>
</feature>
<dbReference type="PANTHER" id="PTHR31061">
    <property type="entry name" value="LD22376P"/>
    <property type="match status" value="1"/>
</dbReference>
<feature type="transmembrane region" description="Helical" evidence="1">
    <location>
        <begin position="340"/>
        <end position="360"/>
    </location>
</feature>
<reference evidence="4 6" key="2">
    <citation type="submission" date="2018-12" db="EMBL/GenBank/DDBJ databases">
        <authorList>
            <consortium name="Pathogen Informatics"/>
        </authorList>
    </citation>
    <scope>NUCLEOTIDE SEQUENCE [LARGE SCALE GENOMIC DNA]</scope>
    <source>
        <strain evidence="4 6">NCTC12735</strain>
        <plasmid evidence="6">13</plasmid>
    </source>
</reference>
<dbReference type="PATRIC" id="fig|45056.6.peg.1674"/>
<keyword evidence="3" id="KW-0012">Acyltransferase</keyword>
<keyword evidence="1" id="KW-1133">Transmembrane helix</keyword>
<feature type="transmembrane region" description="Helical" evidence="1">
    <location>
        <begin position="196"/>
        <end position="217"/>
    </location>
</feature>
<protein>
    <submittedName>
        <fullName evidence="3 4">Heparan-alpha-glucosaminide N-acetyltransferase</fullName>
        <ecNumber evidence="3">2.3.1.78</ecNumber>
    </submittedName>
</protein>
<organism evidence="3 5">
    <name type="scientific">Legionella adelaidensis</name>
    <dbReference type="NCBI Taxonomy" id="45056"/>
    <lineage>
        <taxon>Bacteria</taxon>
        <taxon>Pseudomonadati</taxon>
        <taxon>Pseudomonadota</taxon>
        <taxon>Gammaproteobacteria</taxon>
        <taxon>Legionellales</taxon>
        <taxon>Legionellaceae</taxon>
        <taxon>Legionella</taxon>
    </lineage>
</organism>
<keyword evidence="5" id="KW-1185">Reference proteome</keyword>
<feature type="transmembrane region" description="Helical" evidence="1">
    <location>
        <begin position="258"/>
        <end position="277"/>
    </location>
</feature>
<accession>A0A0W0R1Y2</accession>
<feature type="transmembrane region" description="Helical" evidence="1">
    <location>
        <begin position="58"/>
        <end position="76"/>
    </location>
</feature>
<feature type="transmembrane region" description="Helical" evidence="1">
    <location>
        <begin position="229"/>
        <end position="246"/>
    </location>
</feature>
<evidence type="ECO:0000259" key="2">
    <source>
        <dbReference type="Pfam" id="PF07786"/>
    </source>
</evidence>
<dbReference type="Pfam" id="PF07786">
    <property type="entry name" value="HGSNAT_cat"/>
    <property type="match status" value="1"/>
</dbReference>
<keyword evidence="4" id="KW-0614">Plasmid</keyword>
<dbReference type="GO" id="GO:0015019">
    <property type="term" value="F:heparan-alpha-glucosaminide N-acetyltransferase activity"/>
    <property type="evidence" value="ECO:0007669"/>
    <property type="project" value="UniProtKB-EC"/>
</dbReference>
<keyword evidence="3" id="KW-0808">Transferase</keyword>
<dbReference type="PANTHER" id="PTHR31061:SF24">
    <property type="entry name" value="LD22376P"/>
    <property type="match status" value="1"/>
</dbReference>
<reference evidence="3 5" key="1">
    <citation type="submission" date="2015-11" db="EMBL/GenBank/DDBJ databases">
        <title>Identification of large and diverse effector repertoires of 38 Legionella species.</title>
        <authorList>
            <person name="Burstein D."/>
            <person name="Amaro F."/>
            <person name="Zusman T."/>
            <person name="Lifshitz Z."/>
            <person name="Cohen O."/>
            <person name="Gilbert J.A."/>
            <person name="Pupko T."/>
            <person name="Shuman H.A."/>
            <person name="Segal G."/>
        </authorList>
    </citation>
    <scope>NUCLEOTIDE SEQUENCE [LARGE SCALE GENOMIC DNA]</scope>
    <source>
        <strain evidence="3 5">1762-AUS-E</strain>
    </source>
</reference>
<proteinExistence type="predicted"/>
<dbReference type="AlphaFoldDB" id="A0A0W0R1Y2"/>